<dbReference type="EMBL" id="CASHTH010001620">
    <property type="protein sequence ID" value="CAI8017373.1"/>
    <property type="molecule type" value="Genomic_DNA"/>
</dbReference>
<accession>A0AA35RV08</accession>
<name>A0AA35RV08_GEOBA</name>
<sequence length="345" mass="39222">MEAYKLDLQRFRQKTPLALFCQCQKRRRRKPSKDFKEVVAEFDWPHEVTLEVVEQFRQEFAYHYKLRDCAMLLAKVLPGSFIITWFIPESIVKKLREDIPHLILKKYTVVSLQIAGVKVYPPPQKSAAVSPPGPGPSAAGAAASDEKSLLKPKAKKPRLSPEEDYPFVEKPSEDFFCPVTLGLLLQPHLTSCCGKHLSEESATRIQGEGGPCPLCKAPDWSTVLNKLFRRQVKELHVFCRHKEKGCWWKGELSDFTQHVHSCQFRYLQVSTQVCTTGGVATFTTKPVSVFFLSTLLSPYLSLSTIVSLPLPRKEQSSTMLLREEMWRQLRDSSPLLSISTPGLRM</sequence>
<feature type="compositionally biased region" description="Low complexity" evidence="1">
    <location>
        <begin position="126"/>
        <end position="143"/>
    </location>
</feature>
<proteinExistence type="predicted"/>
<dbReference type="SUPFAM" id="SSF57850">
    <property type="entry name" value="RING/U-box"/>
    <property type="match status" value="1"/>
</dbReference>
<dbReference type="InterPro" id="IPR013083">
    <property type="entry name" value="Znf_RING/FYVE/PHD"/>
</dbReference>
<evidence type="ECO:0000313" key="3">
    <source>
        <dbReference type="Proteomes" id="UP001174909"/>
    </source>
</evidence>
<dbReference type="AlphaFoldDB" id="A0AA35RV08"/>
<dbReference type="PANTHER" id="PTHR10131:SF94">
    <property type="entry name" value="TNF RECEPTOR-ASSOCIATED FACTOR 4"/>
    <property type="match status" value="1"/>
</dbReference>
<gene>
    <name evidence="2" type="ORF">GBAR_LOCUS10554</name>
</gene>
<reference evidence="2" key="1">
    <citation type="submission" date="2023-03" db="EMBL/GenBank/DDBJ databases">
        <authorList>
            <person name="Steffen K."/>
            <person name="Cardenas P."/>
        </authorList>
    </citation>
    <scope>NUCLEOTIDE SEQUENCE</scope>
</reference>
<dbReference type="PANTHER" id="PTHR10131">
    <property type="entry name" value="TNF RECEPTOR ASSOCIATED FACTOR"/>
    <property type="match status" value="1"/>
</dbReference>
<comment type="caution">
    <text evidence="2">The sequence shown here is derived from an EMBL/GenBank/DDBJ whole genome shotgun (WGS) entry which is preliminary data.</text>
</comment>
<evidence type="ECO:0000256" key="1">
    <source>
        <dbReference type="SAM" id="MobiDB-lite"/>
    </source>
</evidence>
<feature type="region of interest" description="Disordered" evidence="1">
    <location>
        <begin position="125"/>
        <end position="166"/>
    </location>
</feature>
<organism evidence="2 3">
    <name type="scientific">Geodia barretti</name>
    <name type="common">Barrett's horny sponge</name>
    <dbReference type="NCBI Taxonomy" id="519541"/>
    <lineage>
        <taxon>Eukaryota</taxon>
        <taxon>Metazoa</taxon>
        <taxon>Porifera</taxon>
        <taxon>Demospongiae</taxon>
        <taxon>Heteroscleromorpha</taxon>
        <taxon>Tetractinellida</taxon>
        <taxon>Astrophorina</taxon>
        <taxon>Geodiidae</taxon>
        <taxon>Geodia</taxon>
    </lineage>
</organism>
<protein>
    <submittedName>
        <fullName evidence="2">Uncharacterized protein</fullName>
    </submittedName>
</protein>
<dbReference type="Proteomes" id="UP001174909">
    <property type="component" value="Unassembled WGS sequence"/>
</dbReference>
<evidence type="ECO:0000313" key="2">
    <source>
        <dbReference type="EMBL" id="CAI8017373.1"/>
    </source>
</evidence>
<dbReference type="Gene3D" id="3.30.40.10">
    <property type="entry name" value="Zinc/RING finger domain, C3HC4 (zinc finger)"/>
    <property type="match status" value="1"/>
</dbReference>
<keyword evidence="3" id="KW-1185">Reference proteome</keyword>